<dbReference type="AlphaFoldDB" id="A0A8F5GUW0"/>
<gene>
    <name evidence="1" type="ORF">J5U23_03168</name>
</gene>
<reference evidence="1" key="1">
    <citation type="journal article" date="2021" name="Environ. Microbiol.">
        <title>New insights into the diversity and evolution of the archaeal mobilome from three complete genomes of Saccharolobus shibatae.</title>
        <authorList>
            <person name="Medvedeva S."/>
            <person name="Brandt D."/>
            <person name="Cvirkaite-Krupovic V."/>
            <person name="Liu Y."/>
            <person name="Severinov K."/>
            <person name="Ishino S."/>
            <person name="Ishino Y."/>
            <person name="Prangishvili D."/>
            <person name="Kalinowski J."/>
            <person name="Krupovic M."/>
        </authorList>
    </citation>
    <scope>NUCLEOTIDE SEQUENCE</scope>
    <source>
        <strain evidence="1">B12</strain>
    </source>
</reference>
<dbReference type="EMBL" id="CP077717">
    <property type="protein sequence ID" value="QXJ30271.1"/>
    <property type="molecule type" value="Genomic_DNA"/>
</dbReference>
<dbReference type="RefSeq" id="WP_218266579.1">
    <property type="nucleotide sequence ID" value="NZ_CP077717.1"/>
</dbReference>
<dbReference type="CDD" id="cd22231">
    <property type="entry name" value="RHH_NikR_HicB-like"/>
    <property type="match status" value="1"/>
</dbReference>
<dbReference type="KEGG" id="sshi:J5U23_03168"/>
<sequence>MPRKSVKKEYVTVSIPIELAKQIDELIASGKGGYISRQEFVADAIRRRIEELLKS</sequence>
<dbReference type="InterPro" id="IPR013321">
    <property type="entry name" value="Arc_rbn_hlx_hlx"/>
</dbReference>
<dbReference type="GO" id="GO:0006355">
    <property type="term" value="P:regulation of DNA-templated transcription"/>
    <property type="evidence" value="ECO:0007669"/>
    <property type="project" value="InterPro"/>
</dbReference>
<proteinExistence type="predicted"/>
<dbReference type="Gene3D" id="1.10.1220.10">
    <property type="entry name" value="Met repressor-like"/>
    <property type="match status" value="1"/>
</dbReference>
<dbReference type="Proteomes" id="UP000694018">
    <property type="component" value="Chromosome"/>
</dbReference>
<organism evidence="1 2">
    <name type="scientific">Saccharolobus shibatae (strain ATCC 51178 / DSM 5389 / JCM 8931 / NBRC 15437 / B12)</name>
    <name type="common">Sulfolobus shibatae</name>
    <dbReference type="NCBI Taxonomy" id="523848"/>
    <lineage>
        <taxon>Archaea</taxon>
        <taxon>Thermoproteota</taxon>
        <taxon>Thermoprotei</taxon>
        <taxon>Sulfolobales</taxon>
        <taxon>Sulfolobaceae</taxon>
        <taxon>Saccharolobus</taxon>
    </lineage>
</organism>
<accession>A0A8F5GUW0</accession>
<dbReference type="SMR" id="A0A8F5GUW0"/>
<dbReference type="OrthoDB" id="373379at2157"/>
<dbReference type="GeneID" id="65564646"/>
<dbReference type="SUPFAM" id="SSF47598">
    <property type="entry name" value="Ribbon-helix-helix"/>
    <property type="match status" value="1"/>
</dbReference>
<dbReference type="InterPro" id="IPR010985">
    <property type="entry name" value="Ribbon_hlx_hlx"/>
</dbReference>
<evidence type="ECO:0000313" key="1">
    <source>
        <dbReference type="EMBL" id="QXJ30271.1"/>
    </source>
</evidence>
<name>A0A8F5GUW0_SACSH</name>
<evidence type="ECO:0000313" key="2">
    <source>
        <dbReference type="Proteomes" id="UP000694018"/>
    </source>
</evidence>
<protein>
    <submittedName>
        <fullName evidence="1">Transcriptional regulator, RHH</fullName>
    </submittedName>
</protein>